<dbReference type="Proteomes" id="UP001140094">
    <property type="component" value="Unassembled WGS sequence"/>
</dbReference>
<reference evidence="1" key="1">
    <citation type="submission" date="2022-07" db="EMBL/GenBank/DDBJ databases">
        <title>Phylogenomic reconstructions and comparative analyses of Kickxellomycotina fungi.</title>
        <authorList>
            <person name="Reynolds N.K."/>
            <person name="Stajich J.E."/>
            <person name="Barry K."/>
            <person name="Grigoriev I.V."/>
            <person name="Crous P."/>
            <person name="Smith M.E."/>
        </authorList>
    </citation>
    <scope>NUCLEOTIDE SEQUENCE</scope>
    <source>
        <strain evidence="1">NRRL 1565</strain>
    </source>
</reference>
<keyword evidence="2" id="KW-1185">Reference proteome</keyword>
<name>A0A9W8HZR4_9FUNG</name>
<proteinExistence type="predicted"/>
<gene>
    <name evidence="1" type="ORF">H4R20_000173</name>
</gene>
<evidence type="ECO:0008006" key="3">
    <source>
        <dbReference type="Google" id="ProtNLM"/>
    </source>
</evidence>
<organism evidence="1 2">
    <name type="scientific">Coemansia guatemalensis</name>
    <dbReference type="NCBI Taxonomy" id="2761395"/>
    <lineage>
        <taxon>Eukaryota</taxon>
        <taxon>Fungi</taxon>
        <taxon>Fungi incertae sedis</taxon>
        <taxon>Zoopagomycota</taxon>
        <taxon>Kickxellomycotina</taxon>
        <taxon>Kickxellomycetes</taxon>
        <taxon>Kickxellales</taxon>
        <taxon>Kickxellaceae</taxon>
        <taxon>Coemansia</taxon>
    </lineage>
</organism>
<dbReference type="EMBL" id="JANBUO010000004">
    <property type="protein sequence ID" value="KAJ2809363.1"/>
    <property type="molecule type" value="Genomic_DNA"/>
</dbReference>
<protein>
    <recommendedName>
        <fullName evidence="3">PAS domain-containing protein</fullName>
    </recommendedName>
</protein>
<sequence length="333" mass="36832">MNILYVSSSVRYGMGYEPQEVVDGTVETFLSNANAREYKNLATRNDPREVVIAGLFVRAASGMLRFMRLIHFNCDDIAMNVAVIFPDPVPEQQESTPLDVSVYNPNVADTNIEENSRNEEPRYQMNHPESPLEMRLAANTTRLLRNPPQNFTHYARTCTKACLILEGALRREPMVDFTGPKVLFASKSFSRIIDIDASDVQGLPFLSLVATEDIVRAASFLEKLATPERIVLENINFLANPLSDVDNAARQSNNVSQATESVGRTVTVEVLGAGSDDGAIIIFQLNQSQSSYSRNVPDSDGYMSLEDIISSDPDTSDVPDAWRSASIDSILSR</sequence>
<dbReference type="AlphaFoldDB" id="A0A9W8HZR4"/>
<evidence type="ECO:0000313" key="1">
    <source>
        <dbReference type="EMBL" id="KAJ2809363.1"/>
    </source>
</evidence>
<evidence type="ECO:0000313" key="2">
    <source>
        <dbReference type="Proteomes" id="UP001140094"/>
    </source>
</evidence>
<dbReference type="OrthoDB" id="411251at2759"/>
<comment type="caution">
    <text evidence="1">The sequence shown here is derived from an EMBL/GenBank/DDBJ whole genome shotgun (WGS) entry which is preliminary data.</text>
</comment>
<accession>A0A9W8HZR4</accession>